<dbReference type="PANTHER" id="PTHR42648:SF32">
    <property type="entry name" value="RIBONUCLEASE H-LIKE DOMAIN, GAG-PRE-INTEGRASE DOMAIN PROTEIN-RELATED"/>
    <property type="match status" value="1"/>
</dbReference>
<evidence type="ECO:0000256" key="1">
    <source>
        <dbReference type="ARBA" id="ARBA00022723"/>
    </source>
</evidence>
<keyword evidence="2" id="KW-0378">Hydrolase</keyword>
<feature type="domain" description="Reverse transcriptase Ty1/copia-type" evidence="4">
    <location>
        <begin position="975"/>
        <end position="1044"/>
    </location>
</feature>
<evidence type="ECO:0000259" key="4">
    <source>
        <dbReference type="Pfam" id="PF07727"/>
    </source>
</evidence>
<dbReference type="Pfam" id="PF14223">
    <property type="entry name" value="Retrotran_gag_2"/>
    <property type="match status" value="1"/>
</dbReference>
<evidence type="ECO:0000313" key="5">
    <source>
        <dbReference type="EMBL" id="GEU76735.1"/>
    </source>
</evidence>
<evidence type="ECO:0000256" key="2">
    <source>
        <dbReference type="ARBA" id="ARBA00022801"/>
    </source>
</evidence>
<name>A0A6L2MWH4_TANCI</name>
<dbReference type="EMBL" id="BKCJ010007335">
    <property type="protein sequence ID" value="GEU76735.1"/>
    <property type="molecule type" value="Genomic_DNA"/>
</dbReference>
<evidence type="ECO:0000256" key="3">
    <source>
        <dbReference type="SAM" id="MobiDB-lite"/>
    </source>
</evidence>
<keyword evidence="1" id="KW-0479">Metal-binding</keyword>
<dbReference type="InterPro" id="IPR012337">
    <property type="entry name" value="RNaseH-like_sf"/>
</dbReference>
<proteinExistence type="predicted"/>
<dbReference type="GO" id="GO:0046872">
    <property type="term" value="F:metal ion binding"/>
    <property type="evidence" value="ECO:0007669"/>
    <property type="project" value="UniProtKB-KW"/>
</dbReference>
<dbReference type="GO" id="GO:0003676">
    <property type="term" value="F:nucleic acid binding"/>
    <property type="evidence" value="ECO:0007669"/>
    <property type="project" value="InterPro"/>
</dbReference>
<protein>
    <submittedName>
        <fullName evidence="5">Retrovirus-related Pol polyprotein from transposon TNT 1-94</fullName>
    </submittedName>
</protein>
<dbReference type="GO" id="GO:0016787">
    <property type="term" value="F:hydrolase activity"/>
    <property type="evidence" value="ECO:0007669"/>
    <property type="project" value="UniProtKB-KW"/>
</dbReference>
<dbReference type="Gene3D" id="3.30.420.10">
    <property type="entry name" value="Ribonuclease H-like superfamily/Ribonuclease H"/>
    <property type="match status" value="1"/>
</dbReference>
<feature type="region of interest" description="Disordered" evidence="3">
    <location>
        <begin position="1405"/>
        <end position="1426"/>
    </location>
</feature>
<reference evidence="5" key="1">
    <citation type="journal article" date="2019" name="Sci. Rep.">
        <title>Draft genome of Tanacetum cinerariifolium, the natural source of mosquito coil.</title>
        <authorList>
            <person name="Yamashiro T."/>
            <person name="Shiraishi A."/>
            <person name="Satake H."/>
            <person name="Nakayama K."/>
        </authorList>
    </citation>
    <scope>NUCLEOTIDE SEQUENCE</scope>
</reference>
<dbReference type="SUPFAM" id="SSF53098">
    <property type="entry name" value="Ribonuclease H-like"/>
    <property type="match status" value="1"/>
</dbReference>
<organism evidence="5">
    <name type="scientific">Tanacetum cinerariifolium</name>
    <name type="common">Dalmatian daisy</name>
    <name type="synonym">Chrysanthemum cinerariifolium</name>
    <dbReference type="NCBI Taxonomy" id="118510"/>
    <lineage>
        <taxon>Eukaryota</taxon>
        <taxon>Viridiplantae</taxon>
        <taxon>Streptophyta</taxon>
        <taxon>Embryophyta</taxon>
        <taxon>Tracheophyta</taxon>
        <taxon>Spermatophyta</taxon>
        <taxon>Magnoliopsida</taxon>
        <taxon>eudicotyledons</taxon>
        <taxon>Gunneridae</taxon>
        <taxon>Pentapetalae</taxon>
        <taxon>asterids</taxon>
        <taxon>campanulids</taxon>
        <taxon>Asterales</taxon>
        <taxon>Asteraceae</taxon>
        <taxon>Asteroideae</taxon>
        <taxon>Anthemideae</taxon>
        <taxon>Anthemidinae</taxon>
        <taxon>Tanacetum</taxon>
    </lineage>
</organism>
<dbReference type="InterPro" id="IPR013103">
    <property type="entry name" value="RVT_2"/>
</dbReference>
<accession>A0A6L2MWH4</accession>
<comment type="caution">
    <text evidence="5">The sequence shown here is derived from an EMBL/GenBank/DDBJ whole genome shotgun (WGS) entry which is preliminary data.</text>
</comment>
<feature type="compositionally biased region" description="Pro residues" evidence="3">
    <location>
        <begin position="1"/>
        <end position="12"/>
    </location>
</feature>
<dbReference type="Pfam" id="PF07727">
    <property type="entry name" value="RVT_2"/>
    <property type="match status" value="1"/>
</dbReference>
<feature type="region of interest" description="Disordered" evidence="3">
    <location>
        <begin position="1"/>
        <end position="21"/>
    </location>
</feature>
<dbReference type="PANTHER" id="PTHR42648">
    <property type="entry name" value="TRANSPOSASE, PUTATIVE-RELATED"/>
    <property type="match status" value="1"/>
</dbReference>
<feature type="region of interest" description="Disordered" evidence="3">
    <location>
        <begin position="544"/>
        <end position="563"/>
    </location>
</feature>
<sequence>MSKIIPPIPPPFGASFGNPGDPNVNRVDTMPTTTDPINTTTITNLSQSVVDENLPQLLDSRGGSHVTNVPAFDKEDFTKDGPFVPMSSLSTSENPFPKRQNQWSNAESHLANQDKRLKSIIISCLPNDGMKSVIKCKTAKEMWNDLILAYKGPSDIRNNKIEALRLKFNAFKSLEGKKVNGTFTRLKCLLNDLENKGVTIPQAEVNATFVNSLPRKWLSDSDSDVEEDLRSSNEFIADLNAEYHERALLANQKRFYKRERVKKERRKKENSKKGLLAESFDWDDESVSSDNEGSTKIRAFMAIVEDEPSIGKADARLGQWVDITMKKVYRLLSMTDGDERKHVLDYTHIDLHYVEDQSKSWVNIENESLKYEIIDLKKVIEKWTCSKVTLDQLLYEQVPGKNVKALGGKGRRKEKISSKEVVFTNPDESSPMLAPEITSDSESECDSQELLPPLPTLIGAAPSSTSENLISLSDLTLNMVDLTLETHVPKKTRPYVKMSLAHVIKKRTAKSPAIPKPCSDKKTDSSTEQLLLTLMKEVKGLKRHIEIPTGTPSSSSQPSSSKASKQKTWFGPCKHCGFRNHLSDDCYSKLKCSTCDSTNHLTKEHLEHAAIKKRLSKLKAQSPLKPSPKKAPMTSNPFREYEYYGFNDHHSNHCKFYLGCDEVCGSIAHKHQTVLRNTPTPRDQGLPTGNQNPLKSRHMTEIKQYLHRYSKESGPKVVFGDDSLGDTEGYGSVNCNGITFIMVAYVNGLKHSLISINEYSRYTWAFCLKKKNDAADCIMSFIRKMENLNEMRVKKLKSDNGTEFRKHKLEEFCDEKEGNAINFNENRSFPDDEFLKPRSKVTQCPGNTKYFPYIPAYENTKTFESPILQVSIILEDPPEFTDADNHLALNEHDQTESVYPFEPVKPQKNVIIEPISDVQPSPTISPSAEVILQIPVPQDRWIRGSDVASAFECLYVNYLSEMEPQKLIDALEEEECGTKWIWKNKMNENEIVIKNKARLVARSCNQKEGIDYDETFAPVARLEAIKIFLAYAAYMGFMVYQMDDKPMSFTQDEFISAIGLPTCKDTIPLPPKETVKAGLATLSLFDKEKPTLSSTILVNSSPLKMKYFTLIWKLFMQYIIKCLDKEEENPTFIQTSKSPNKVRVILPKKQVAKTQHADVTVATVDATKSLVASELAEEQGNQSSAAEAEKVLDQNVKEEGKDVGFVAMEKVIFEQITDEVDSKTQGAHENAESPYDTESKIKIIKSYSAAAISDLLFIHQSSLFDHDKEVEEEDAYDSLFGLRFTPDDDLASIIGFETQDSAEHVFEEGIETVHAFADKPAQSNPLGHLHEELCLLHNTGEQATAQVVPNTEQASPVNEEKALVLHTIEEKSSEEDTLGKNKTDDEPLAKKLKFLIPSSSIPSPTPLKSIMPEPPKYTEAGKMILA</sequence>
<gene>
    <name evidence="5" type="ORF">Tci_048713</name>
</gene>
<feature type="compositionally biased region" description="Low complexity" evidence="3">
    <location>
        <begin position="552"/>
        <end position="563"/>
    </location>
</feature>
<dbReference type="InterPro" id="IPR036397">
    <property type="entry name" value="RNaseH_sf"/>
</dbReference>
<dbReference type="InterPro" id="IPR039537">
    <property type="entry name" value="Retrotran_Ty1/copia-like"/>
</dbReference>